<name>A0A518GGS6_9BACT</name>
<organism evidence="1 2">
    <name type="scientific">Aureliella helgolandensis</name>
    <dbReference type="NCBI Taxonomy" id="2527968"/>
    <lineage>
        <taxon>Bacteria</taxon>
        <taxon>Pseudomonadati</taxon>
        <taxon>Planctomycetota</taxon>
        <taxon>Planctomycetia</taxon>
        <taxon>Pirellulales</taxon>
        <taxon>Pirellulaceae</taxon>
        <taxon>Aureliella</taxon>
    </lineage>
</organism>
<evidence type="ECO:0008006" key="3">
    <source>
        <dbReference type="Google" id="ProtNLM"/>
    </source>
</evidence>
<dbReference type="EMBL" id="CP036298">
    <property type="protein sequence ID" value="QDV27796.1"/>
    <property type="molecule type" value="Genomic_DNA"/>
</dbReference>
<reference evidence="1 2" key="1">
    <citation type="submission" date="2019-02" db="EMBL/GenBank/DDBJ databases">
        <title>Deep-cultivation of Planctomycetes and their phenomic and genomic characterization uncovers novel biology.</title>
        <authorList>
            <person name="Wiegand S."/>
            <person name="Jogler M."/>
            <person name="Boedeker C."/>
            <person name="Pinto D."/>
            <person name="Vollmers J."/>
            <person name="Rivas-Marin E."/>
            <person name="Kohn T."/>
            <person name="Peeters S.H."/>
            <person name="Heuer A."/>
            <person name="Rast P."/>
            <person name="Oberbeckmann S."/>
            <person name="Bunk B."/>
            <person name="Jeske O."/>
            <person name="Meyerdierks A."/>
            <person name="Storesund J.E."/>
            <person name="Kallscheuer N."/>
            <person name="Luecker S."/>
            <person name="Lage O.M."/>
            <person name="Pohl T."/>
            <person name="Merkel B.J."/>
            <person name="Hornburger P."/>
            <person name="Mueller R.-W."/>
            <person name="Bruemmer F."/>
            <person name="Labrenz M."/>
            <person name="Spormann A.M."/>
            <person name="Op den Camp H."/>
            <person name="Overmann J."/>
            <person name="Amann R."/>
            <person name="Jetten M.S.M."/>
            <person name="Mascher T."/>
            <person name="Medema M.H."/>
            <person name="Devos D.P."/>
            <person name="Kaster A.-K."/>
            <person name="Ovreas L."/>
            <person name="Rohde M."/>
            <person name="Galperin M.Y."/>
            <person name="Jogler C."/>
        </authorList>
    </citation>
    <scope>NUCLEOTIDE SEQUENCE [LARGE SCALE GENOMIC DNA]</scope>
    <source>
        <strain evidence="1 2">Q31a</strain>
    </source>
</reference>
<dbReference type="RefSeq" id="WP_145085735.1">
    <property type="nucleotide sequence ID" value="NZ_CP036298.1"/>
</dbReference>
<gene>
    <name evidence="1" type="ORF">Q31a_61890</name>
</gene>
<dbReference type="OrthoDB" id="277821at2"/>
<sequence>MTQPQHFDKLIGAWRGICNTWFEPGQLADTSQVSGNITAVFDGQFVRHTYDGTLRGEPRQGEEMLAFNSVTQLFQSSWIDSFHMRDAILFSQGPSTAQGFAVHGAYDVAQNLPQWGWKTEYRFANNDELIITAYNVSPEGEEAKAVETHYHRVPSPTTAIR</sequence>
<proteinExistence type="predicted"/>
<dbReference type="KEGG" id="ahel:Q31a_61890"/>
<accession>A0A518GGS6</accession>
<dbReference type="Pfam" id="PF07617">
    <property type="entry name" value="DUF1579"/>
    <property type="match status" value="1"/>
</dbReference>
<dbReference type="InterPro" id="IPR011473">
    <property type="entry name" value="DUF1579"/>
</dbReference>
<dbReference type="Proteomes" id="UP000318017">
    <property type="component" value="Chromosome"/>
</dbReference>
<dbReference type="AlphaFoldDB" id="A0A518GGS6"/>
<protein>
    <recommendedName>
        <fullName evidence="3">DUF1579 domain-containing protein</fullName>
    </recommendedName>
</protein>
<keyword evidence="2" id="KW-1185">Reference proteome</keyword>
<evidence type="ECO:0000313" key="1">
    <source>
        <dbReference type="EMBL" id="QDV27796.1"/>
    </source>
</evidence>
<evidence type="ECO:0000313" key="2">
    <source>
        <dbReference type="Proteomes" id="UP000318017"/>
    </source>
</evidence>